<protein>
    <submittedName>
        <fullName evidence="1">Uncharacterized protein</fullName>
    </submittedName>
</protein>
<dbReference type="EMBL" id="UOFF01000461">
    <property type="protein sequence ID" value="VAW57800.1"/>
    <property type="molecule type" value="Genomic_DNA"/>
</dbReference>
<proteinExistence type="predicted"/>
<reference evidence="1" key="1">
    <citation type="submission" date="2018-06" db="EMBL/GenBank/DDBJ databases">
        <authorList>
            <person name="Zhirakovskaya E."/>
        </authorList>
    </citation>
    <scope>NUCLEOTIDE SEQUENCE</scope>
</reference>
<dbReference type="AlphaFoldDB" id="A0A3B0WZF2"/>
<organism evidence="1">
    <name type="scientific">hydrothermal vent metagenome</name>
    <dbReference type="NCBI Taxonomy" id="652676"/>
    <lineage>
        <taxon>unclassified sequences</taxon>
        <taxon>metagenomes</taxon>
        <taxon>ecological metagenomes</taxon>
    </lineage>
</organism>
<accession>A0A3B0WZF2</accession>
<evidence type="ECO:0000313" key="1">
    <source>
        <dbReference type="EMBL" id="VAW57800.1"/>
    </source>
</evidence>
<name>A0A3B0WZF2_9ZZZZ</name>
<gene>
    <name evidence="1" type="ORF">MNBD_GAMMA07-1639</name>
</gene>
<sequence>MLKNVVKRIIISILCYILAFSSTVNAAQNSFLSIDVLAPEISQPEYIDTVIKDTDHTVTVNVTDNAVIKQVTLYYRLMGDEKFIPLPMNIIENTHNYQVNIAAKNIKNTDMEYYIQAMDSSENESFHGHSFSPLSVTLIADAPIEPYISNELASNTLISEESNIFTNKWFWIGVGVLVVGAAATGGGSEPPATTTSLTIDAGELIIP</sequence>